<dbReference type="GO" id="GO:0140662">
    <property type="term" value="F:ATP-dependent protein folding chaperone"/>
    <property type="evidence" value="ECO:0007669"/>
    <property type="project" value="InterPro"/>
</dbReference>
<comment type="caution">
    <text evidence="5">The sequence shown here is derived from an EMBL/GenBank/DDBJ whole genome shotgun (WGS) entry which is preliminary data.</text>
</comment>
<dbReference type="Proteomes" id="UP001386955">
    <property type="component" value="Unassembled WGS sequence"/>
</dbReference>
<evidence type="ECO:0000256" key="1">
    <source>
        <dbReference type="ARBA" id="ARBA00007381"/>
    </source>
</evidence>
<accession>A0AAN9XE90</accession>
<evidence type="ECO:0000256" key="3">
    <source>
        <dbReference type="ARBA" id="ARBA00022840"/>
    </source>
</evidence>
<gene>
    <name evidence="5" type="ORF">VNO78_24221</name>
</gene>
<dbReference type="PROSITE" id="PS00329">
    <property type="entry name" value="HSP70_2"/>
    <property type="match status" value="1"/>
</dbReference>
<keyword evidence="3" id="KW-0067">ATP-binding</keyword>
<dbReference type="Pfam" id="PF00012">
    <property type="entry name" value="HSP70"/>
    <property type="match status" value="1"/>
</dbReference>
<evidence type="ECO:0000256" key="4">
    <source>
        <dbReference type="SAM" id="MobiDB-lite"/>
    </source>
</evidence>
<sequence>MRESAESFLGSRVKNAVITVPAYFNDSQREATKKAGHLAGLNVMQILDEPLAAAIAYYLEMKDYNHEKRNALVFDLGGGTLDVSLITIENGNMEVKATVGDSHFGGQDLDNNMVKYCLEEFQRKNRMDISKNPRPLMRLRTACENAKRMLSSTNKTNIKVDCLYKDIDFHLSISRSKFEELNKAHFNKCITFVEKCLRDAKMDKSEVDDVVLVGGSSRIPKVQQLLSDFFYGKEFNKRINPHEAVAYGAAVQAFILNDEKEKAQNGVPVYASDSSGSNDMTRELLKNDNSGSNDVTKKLLKNIAKFALEAAVSAITSDLGGMLFDFISS</sequence>
<name>A0AAN9XE90_PSOTE</name>
<organism evidence="5 6">
    <name type="scientific">Psophocarpus tetragonolobus</name>
    <name type="common">Winged bean</name>
    <name type="synonym">Dolichos tetragonolobus</name>
    <dbReference type="NCBI Taxonomy" id="3891"/>
    <lineage>
        <taxon>Eukaryota</taxon>
        <taxon>Viridiplantae</taxon>
        <taxon>Streptophyta</taxon>
        <taxon>Embryophyta</taxon>
        <taxon>Tracheophyta</taxon>
        <taxon>Spermatophyta</taxon>
        <taxon>Magnoliopsida</taxon>
        <taxon>eudicotyledons</taxon>
        <taxon>Gunneridae</taxon>
        <taxon>Pentapetalae</taxon>
        <taxon>rosids</taxon>
        <taxon>fabids</taxon>
        <taxon>Fabales</taxon>
        <taxon>Fabaceae</taxon>
        <taxon>Papilionoideae</taxon>
        <taxon>50 kb inversion clade</taxon>
        <taxon>NPAAA clade</taxon>
        <taxon>indigoferoid/millettioid clade</taxon>
        <taxon>Phaseoleae</taxon>
        <taxon>Psophocarpus</taxon>
    </lineage>
</organism>
<dbReference type="InterPro" id="IPR043129">
    <property type="entry name" value="ATPase_NBD"/>
</dbReference>
<feature type="region of interest" description="Disordered" evidence="4">
    <location>
        <begin position="267"/>
        <end position="289"/>
    </location>
</feature>
<dbReference type="AlphaFoldDB" id="A0AAN9XE90"/>
<dbReference type="InterPro" id="IPR018181">
    <property type="entry name" value="Heat_shock_70_CS"/>
</dbReference>
<dbReference type="GO" id="GO:0005524">
    <property type="term" value="F:ATP binding"/>
    <property type="evidence" value="ECO:0007669"/>
    <property type="project" value="UniProtKB-KW"/>
</dbReference>
<dbReference type="FunFam" id="3.90.640.10:FF:000010">
    <property type="entry name" value="heat shock 70 kDa protein 14"/>
    <property type="match status" value="1"/>
</dbReference>
<keyword evidence="2" id="KW-0547">Nucleotide-binding</keyword>
<comment type="similarity">
    <text evidence="1">Belongs to the heat shock protein 70 family.</text>
</comment>
<proteinExistence type="inferred from homology"/>
<dbReference type="PANTHER" id="PTHR19375">
    <property type="entry name" value="HEAT SHOCK PROTEIN 70KDA"/>
    <property type="match status" value="1"/>
</dbReference>
<dbReference type="PRINTS" id="PR00301">
    <property type="entry name" value="HEATSHOCK70"/>
</dbReference>
<evidence type="ECO:0000256" key="2">
    <source>
        <dbReference type="ARBA" id="ARBA00022741"/>
    </source>
</evidence>
<keyword evidence="6" id="KW-1185">Reference proteome</keyword>
<dbReference type="SUPFAM" id="SSF53067">
    <property type="entry name" value="Actin-like ATPase domain"/>
    <property type="match status" value="2"/>
</dbReference>
<dbReference type="Gene3D" id="3.30.420.40">
    <property type="match status" value="2"/>
</dbReference>
<protein>
    <recommendedName>
        <fullName evidence="7">Heat shock protein 70</fullName>
    </recommendedName>
</protein>
<dbReference type="PROSITE" id="PS01036">
    <property type="entry name" value="HSP70_3"/>
    <property type="match status" value="1"/>
</dbReference>
<dbReference type="FunFam" id="3.30.420.40:FF:000545">
    <property type="entry name" value="Endoplasmic reticulum chaperone BiP"/>
    <property type="match status" value="1"/>
</dbReference>
<evidence type="ECO:0008006" key="7">
    <source>
        <dbReference type="Google" id="ProtNLM"/>
    </source>
</evidence>
<evidence type="ECO:0000313" key="6">
    <source>
        <dbReference type="Proteomes" id="UP001386955"/>
    </source>
</evidence>
<dbReference type="EMBL" id="JAYMYS010000006">
    <property type="protein sequence ID" value="KAK7389323.1"/>
    <property type="molecule type" value="Genomic_DNA"/>
</dbReference>
<dbReference type="Gene3D" id="3.90.640.10">
    <property type="entry name" value="Actin, Chain A, domain 4"/>
    <property type="match status" value="1"/>
</dbReference>
<dbReference type="InterPro" id="IPR013126">
    <property type="entry name" value="Hsp_70_fam"/>
</dbReference>
<evidence type="ECO:0000313" key="5">
    <source>
        <dbReference type="EMBL" id="KAK7389323.1"/>
    </source>
</evidence>
<reference evidence="5 6" key="1">
    <citation type="submission" date="2024-01" db="EMBL/GenBank/DDBJ databases">
        <title>The genomes of 5 underutilized Papilionoideae crops provide insights into root nodulation and disease resistanc.</title>
        <authorList>
            <person name="Jiang F."/>
        </authorList>
    </citation>
    <scope>NUCLEOTIDE SEQUENCE [LARGE SCALE GENOMIC DNA]</scope>
    <source>
        <strain evidence="5">DUOXIRENSHENG_FW03</strain>
        <tissue evidence="5">Leaves</tissue>
    </source>
</reference>